<dbReference type="EMBL" id="FLQW01000720">
    <property type="protein sequence ID" value="SBS85588.1"/>
    <property type="molecule type" value="Genomic_DNA"/>
</dbReference>
<dbReference type="Proteomes" id="UP000219799">
    <property type="component" value="Chromosome 9"/>
</dbReference>
<reference evidence="5 6" key="3">
    <citation type="submission" date="2016-06" db="EMBL/GenBank/DDBJ databases">
        <authorList>
            <consortium name="Pathogen Informatics"/>
        </authorList>
    </citation>
    <scope>NUCLEOTIDE SEQUENCE [LARGE SCALE GENOMIC DNA]</scope>
    <source>
        <strain evidence="2">PmlGA01</strain>
    </source>
</reference>
<organism evidence="1 4">
    <name type="scientific">Plasmodium malariae</name>
    <dbReference type="NCBI Taxonomy" id="5858"/>
    <lineage>
        <taxon>Eukaryota</taxon>
        <taxon>Sar</taxon>
        <taxon>Alveolata</taxon>
        <taxon>Apicomplexa</taxon>
        <taxon>Aconoidasida</taxon>
        <taxon>Haemosporida</taxon>
        <taxon>Plasmodiidae</taxon>
        <taxon>Plasmodium</taxon>
        <taxon>Plasmodium (Plasmodium)</taxon>
    </lineage>
</organism>
<reference evidence="1" key="2">
    <citation type="submission" date="2016-05" db="EMBL/GenBank/DDBJ databases">
        <authorList>
            <person name="Lavstsen T."/>
            <person name="Jespersen J.S."/>
        </authorList>
    </citation>
    <scope>NUCLEOTIDE SEQUENCE [LARGE SCALE GENOMIC DNA]</scope>
</reference>
<reference evidence="4" key="1">
    <citation type="submission" date="2016-05" db="EMBL/GenBank/DDBJ databases">
        <authorList>
            <person name="Naeem Raeece"/>
        </authorList>
    </citation>
    <scope>NUCLEOTIDE SEQUENCE [LARGE SCALE GENOMIC DNA]</scope>
</reference>
<dbReference type="AlphaFoldDB" id="A0A1A8W0X2"/>
<evidence type="ECO:0000313" key="1">
    <source>
        <dbReference type="EMBL" id="SBS85588.1"/>
    </source>
</evidence>
<gene>
    <name evidence="2" type="primary">PmlGA01_090026700</name>
    <name evidence="3" type="synonym">PmUG01_09034900</name>
    <name evidence="1" type="ORF">PMALA_013200</name>
    <name evidence="2" type="ORF">PMLGA01_090026700</name>
    <name evidence="3" type="ORF">PMUG01_09034900</name>
</gene>
<protein>
    <submittedName>
        <fullName evidence="1">Uncharacterized protein</fullName>
    </submittedName>
</protein>
<evidence type="ECO:0000313" key="6">
    <source>
        <dbReference type="Proteomes" id="UP000219813"/>
    </source>
</evidence>
<evidence type="ECO:0000313" key="5">
    <source>
        <dbReference type="Proteomes" id="UP000219799"/>
    </source>
</evidence>
<name>A0A1A8W0X2_PLAMA</name>
<evidence type="ECO:0000313" key="2">
    <source>
        <dbReference type="EMBL" id="SBT71358.1"/>
    </source>
</evidence>
<dbReference type="OMA" id="VCKAHTP"/>
<proteinExistence type="predicted"/>
<dbReference type="EMBL" id="LT594497">
    <property type="protein sequence ID" value="SBT71358.1"/>
    <property type="molecule type" value="Genomic_DNA"/>
</dbReference>
<accession>A0A1C3KCP0</accession>
<dbReference type="Proteomes" id="UP000219813">
    <property type="component" value="Chromosome 9"/>
</dbReference>
<accession>A0A1A8W0X2</accession>
<evidence type="ECO:0000313" key="4">
    <source>
        <dbReference type="Proteomes" id="UP000078597"/>
    </source>
</evidence>
<dbReference type="Proteomes" id="UP000078597">
    <property type="component" value="Unassembled WGS sequence"/>
</dbReference>
<dbReference type="EMBL" id="LT594630">
    <property type="protein sequence ID" value="SCN12776.1"/>
    <property type="molecule type" value="Genomic_DNA"/>
</dbReference>
<keyword evidence="6" id="KW-1185">Reference proteome</keyword>
<evidence type="ECO:0000313" key="3">
    <source>
        <dbReference type="EMBL" id="SCN12776.1"/>
    </source>
</evidence>
<dbReference type="OrthoDB" id="425567at2759"/>
<sequence>MVFIPVEIIFKSFPSISKDRVKFLRHYSFLSLILGAAALYQAHKPDFSVRHYTPSYFYKCRLNKLKKEGIIDEEKYNKIING</sequence>
<dbReference type="VEuPathDB" id="PlasmoDB:PmUG01_09034900"/>